<dbReference type="GeneID" id="20041543"/>
<keyword evidence="1" id="KW-1133">Transmembrane helix</keyword>
<dbReference type="InterPro" id="IPR043929">
    <property type="entry name" value="DUF5755"/>
</dbReference>
<name>A0A076FHY3_9VIRU</name>
<protein>
    <submittedName>
        <fullName evidence="2">Uncharacterized protein</fullName>
    </submittedName>
</protein>
<keyword evidence="1" id="KW-0472">Membrane</keyword>
<keyword evidence="3" id="KW-1185">Reference proteome</keyword>
<dbReference type="EMBL" id="KJ645900">
    <property type="protein sequence ID" value="AII17051.1"/>
    <property type="molecule type" value="Genomic_DNA"/>
</dbReference>
<evidence type="ECO:0000313" key="3">
    <source>
        <dbReference type="Proteomes" id="UP000028667"/>
    </source>
</evidence>
<dbReference type="Pfam" id="PF19059">
    <property type="entry name" value="DUF5755"/>
    <property type="match status" value="1"/>
</dbReference>
<accession>A0A076FHY3</accession>
<keyword evidence="1" id="KW-0812">Transmembrane</keyword>
<proteinExistence type="predicted"/>
<reference evidence="2 3" key="1">
    <citation type="journal article" date="2014" name="Virology">
        <title>Genome of brown tide virus (AaV), the little giant of the Megaviridae, elucidates NCLDV genome expansion and host-virus coevolution.</title>
        <authorList>
            <person name="Moniruzzaman M."/>
            <person name="LeCleir G.R."/>
            <person name="Brown C.M."/>
            <person name="Gobler C.J."/>
            <person name="Bidle K.D."/>
            <person name="Wilson W.H."/>
            <person name="Wilhelm S.W."/>
        </authorList>
    </citation>
    <scope>NUCLEOTIDE SEQUENCE [LARGE SCALE GENOMIC DNA]</scope>
    <source>
        <strain evidence="2">BtV-01</strain>
    </source>
</reference>
<feature type="transmembrane region" description="Helical" evidence="1">
    <location>
        <begin position="6"/>
        <end position="23"/>
    </location>
</feature>
<gene>
    <name evidence="2" type="ORF">AaV_070</name>
</gene>
<evidence type="ECO:0000256" key="1">
    <source>
        <dbReference type="SAM" id="Phobius"/>
    </source>
</evidence>
<dbReference type="RefSeq" id="YP_009052148.1">
    <property type="nucleotide sequence ID" value="NC_024697.1"/>
</dbReference>
<dbReference type="KEGG" id="vg:20041543"/>
<evidence type="ECO:0000313" key="2">
    <source>
        <dbReference type="EMBL" id="AII17051.1"/>
    </source>
</evidence>
<dbReference type="Proteomes" id="UP000028667">
    <property type="component" value="Segment"/>
</dbReference>
<organism evidence="2 3">
    <name type="scientific">Aureococcus anophagefferens virus</name>
    <dbReference type="NCBI Taxonomy" id="1474867"/>
    <lineage>
        <taxon>Viruses</taxon>
        <taxon>Varidnaviria</taxon>
        <taxon>Bamfordvirae</taxon>
        <taxon>Nucleocytoviricota</taxon>
        <taxon>Megaviricetes</taxon>
        <taxon>Imitervirales</taxon>
        <taxon>Schizomimiviridae</taxon>
        <taxon>Kratosvirus</taxon>
        <taxon>Kratosvirus quantuckense</taxon>
    </lineage>
</organism>
<sequence>MRHIILFNFIVILILIVVISILIKKVMNNKATKRGTNGSIKYLPINVPTRGEKLNYEEVGVISNGDKLFKLMGRQIYSGSSKWQYYALSDQYNSVRLTVINKKERECDTSQGCEKMFDGDVLTVPDVDKNLKFNVNMHNKNVLRYIPFV</sequence>